<dbReference type="EMBL" id="CM047737">
    <property type="protein sequence ID" value="KAJ0048522.1"/>
    <property type="molecule type" value="Genomic_DNA"/>
</dbReference>
<evidence type="ECO:0000313" key="2">
    <source>
        <dbReference type="Proteomes" id="UP001163603"/>
    </source>
</evidence>
<comment type="caution">
    <text evidence="1">The sequence shown here is derived from an EMBL/GenBank/DDBJ whole genome shotgun (WGS) entry which is preliminary data.</text>
</comment>
<name>A0ACC0ZEH4_9ROSI</name>
<keyword evidence="2" id="KW-1185">Reference proteome</keyword>
<sequence>MSMVTVRVKPYTTPSFSVGAPNQEVTSSSCSKGEKVFFKQPGSWVLSARLRVSLPEPRMAFDFYRPAFIWGPDFSTYCAGHEYLSLDSNEYSRNSSSKLQHLAWHPAENLIACGSGNSLFLYHA</sequence>
<reference evidence="2" key="1">
    <citation type="journal article" date="2023" name="G3 (Bethesda)">
        <title>Genome assembly and association tests identify interacting loci associated with vigor, precocity, and sex in interspecific pistachio rootstocks.</title>
        <authorList>
            <person name="Palmer W."/>
            <person name="Jacygrad E."/>
            <person name="Sagayaradj S."/>
            <person name="Cavanaugh K."/>
            <person name="Han R."/>
            <person name="Bertier L."/>
            <person name="Beede B."/>
            <person name="Kafkas S."/>
            <person name="Golino D."/>
            <person name="Preece J."/>
            <person name="Michelmore R."/>
        </authorList>
    </citation>
    <scope>NUCLEOTIDE SEQUENCE [LARGE SCALE GENOMIC DNA]</scope>
</reference>
<organism evidence="1 2">
    <name type="scientific">Pistacia integerrima</name>
    <dbReference type="NCBI Taxonomy" id="434235"/>
    <lineage>
        <taxon>Eukaryota</taxon>
        <taxon>Viridiplantae</taxon>
        <taxon>Streptophyta</taxon>
        <taxon>Embryophyta</taxon>
        <taxon>Tracheophyta</taxon>
        <taxon>Spermatophyta</taxon>
        <taxon>Magnoliopsida</taxon>
        <taxon>eudicotyledons</taxon>
        <taxon>Gunneridae</taxon>
        <taxon>Pentapetalae</taxon>
        <taxon>rosids</taxon>
        <taxon>malvids</taxon>
        <taxon>Sapindales</taxon>
        <taxon>Anacardiaceae</taxon>
        <taxon>Pistacia</taxon>
    </lineage>
</organism>
<evidence type="ECO:0000313" key="1">
    <source>
        <dbReference type="EMBL" id="KAJ0048522.1"/>
    </source>
</evidence>
<gene>
    <name evidence="1" type="ORF">Pint_15485</name>
</gene>
<dbReference type="Proteomes" id="UP001163603">
    <property type="component" value="Chromosome 2"/>
</dbReference>
<proteinExistence type="predicted"/>
<accession>A0ACC0ZEH4</accession>
<protein>
    <submittedName>
        <fullName evidence="1">Uncharacterized protein</fullName>
    </submittedName>
</protein>